<proteinExistence type="predicted"/>
<reference evidence="1" key="1">
    <citation type="submission" date="2018-11" db="EMBL/GenBank/DDBJ databases">
        <authorList>
            <consortium name="Genoscope - CEA"/>
            <person name="William W."/>
        </authorList>
    </citation>
    <scope>NUCLEOTIDE SEQUENCE</scope>
</reference>
<organism evidence="1">
    <name type="scientific">Brassica oleracea</name>
    <name type="common">Wild cabbage</name>
    <dbReference type="NCBI Taxonomy" id="3712"/>
    <lineage>
        <taxon>Eukaryota</taxon>
        <taxon>Viridiplantae</taxon>
        <taxon>Streptophyta</taxon>
        <taxon>Embryophyta</taxon>
        <taxon>Tracheophyta</taxon>
        <taxon>Spermatophyta</taxon>
        <taxon>Magnoliopsida</taxon>
        <taxon>eudicotyledons</taxon>
        <taxon>Gunneridae</taxon>
        <taxon>Pentapetalae</taxon>
        <taxon>rosids</taxon>
        <taxon>malvids</taxon>
        <taxon>Brassicales</taxon>
        <taxon>Brassicaceae</taxon>
        <taxon>Brassiceae</taxon>
        <taxon>Brassica</taxon>
    </lineage>
</organism>
<dbReference type="EMBL" id="LR031872">
    <property type="protein sequence ID" value="VDC94344.1"/>
    <property type="molecule type" value="Genomic_DNA"/>
</dbReference>
<gene>
    <name evidence="1" type="ORF">BOLC3T17686H</name>
</gene>
<sequence length="66" mass="7601">MPSSTRSNKEKQLLFSDPARLERSIRKEVRTASIDINACSLTDTRIPAMETCMTWKVICVMQQVKR</sequence>
<evidence type="ECO:0000313" key="1">
    <source>
        <dbReference type="EMBL" id="VDC94344.1"/>
    </source>
</evidence>
<accession>A0A3P6B550</accession>
<protein>
    <submittedName>
        <fullName evidence="1">Uncharacterized protein</fullName>
    </submittedName>
</protein>
<dbReference type="AlphaFoldDB" id="A0A3P6B550"/>
<name>A0A3P6B550_BRAOL</name>